<dbReference type="GO" id="GO:0005634">
    <property type="term" value="C:nucleus"/>
    <property type="evidence" value="ECO:0007669"/>
    <property type="project" value="InterPro"/>
</dbReference>
<keyword evidence="8" id="KW-0131">Cell cycle</keyword>
<evidence type="ECO:0000256" key="6">
    <source>
        <dbReference type="ARBA" id="ARBA00022838"/>
    </source>
</evidence>
<dbReference type="EMBL" id="JAPEVB010000003">
    <property type="protein sequence ID" value="KAJ4392178.1"/>
    <property type="molecule type" value="Genomic_DNA"/>
</dbReference>
<dbReference type="GO" id="GO:0000444">
    <property type="term" value="C:MIS12/MIND type complex"/>
    <property type="evidence" value="ECO:0007669"/>
    <property type="project" value="TreeGrafter"/>
</dbReference>
<comment type="caution">
    <text evidence="11">The sequence shown here is derived from an EMBL/GenBank/DDBJ whole genome shotgun (WGS) entry which is preliminary data.</text>
</comment>
<evidence type="ECO:0000256" key="9">
    <source>
        <dbReference type="ARBA" id="ARBA00023328"/>
    </source>
</evidence>
<feature type="compositionally biased region" description="Acidic residues" evidence="10">
    <location>
        <begin position="367"/>
        <end position="379"/>
    </location>
</feature>
<keyword evidence="5" id="KW-0498">Mitosis</keyword>
<keyword evidence="6" id="KW-0995">Kinetochore</keyword>
<dbReference type="GO" id="GO:0000070">
    <property type="term" value="P:mitotic sister chromatid segregation"/>
    <property type="evidence" value="ECO:0007669"/>
    <property type="project" value="TreeGrafter"/>
</dbReference>
<evidence type="ECO:0000256" key="1">
    <source>
        <dbReference type="ARBA" id="ARBA00004629"/>
    </source>
</evidence>
<accession>A0A9W9CXH0</accession>
<feature type="region of interest" description="Disordered" evidence="10">
    <location>
        <begin position="56"/>
        <end position="84"/>
    </location>
</feature>
<feature type="region of interest" description="Disordered" evidence="10">
    <location>
        <begin position="354"/>
        <end position="379"/>
    </location>
</feature>
<evidence type="ECO:0000313" key="12">
    <source>
        <dbReference type="Proteomes" id="UP001140453"/>
    </source>
</evidence>
<evidence type="ECO:0000256" key="4">
    <source>
        <dbReference type="ARBA" id="ARBA00022618"/>
    </source>
</evidence>
<evidence type="ECO:0000256" key="10">
    <source>
        <dbReference type="SAM" id="MobiDB-lite"/>
    </source>
</evidence>
<sequence length="379" mass="41399">MTEANTDTELLTEHFGYPPVSLLDEIINSINIISERGLTSVETSLLNAPPASLGFGKPALTSNTKSKRKRKQPDPPPEDAAPALSQEEIEDLAQKEIASGTHQLETLLCTSIDRNFDKFEIYVMRNILCVQPEDRDWMRLGHYEGLNFDNLPTSILSKTLPEGDAMDLDSVHEDSDVPTLDSVNRLRRRLQASQKLNTMLLAEKTRNAALLTELRALAGRAQQGVKNVPPAAEDAPNPPLAFLHDKGDLAQADAATPLTTTTAFALSQLQALRALGMSLGNVMPGLGPKDDAGSGRRTWRKERVEYVESAARRHLESVRGLELGTNGEVRDGEWQGEGRRVGSAEVGALESVAEMLGEAGQRKKVEDDIDDQDMDDGAE</sequence>
<dbReference type="AlphaFoldDB" id="A0A9W9CXH0"/>
<dbReference type="PANTHER" id="PTHR14527:SF2">
    <property type="entry name" value="PROTEIN MIS12 HOMOLOG"/>
    <property type="match status" value="1"/>
</dbReference>
<name>A0A9W9CXH0_9PEZI</name>
<keyword evidence="4" id="KW-0132">Cell division</keyword>
<proteinExistence type="inferred from homology"/>
<evidence type="ECO:0000256" key="7">
    <source>
        <dbReference type="ARBA" id="ARBA00023054"/>
    </source>
</evidence>
<protein>
    <recommendedName>
        <fullName evidence="13">Kinetochore-associated protein MTW1</fullName>
    </recommendedName>
</protein>
<evidence type="ECO:0000256" key="8">
    <source>
        <dbReference type="ARBA" id="ARBA00023306"/>
    </source>
</evidence>
<keyword evidence="3" id="KW-0158">Chromosome</keyword>
<evidence type="ECO:0008006" key="13">
    <source>
        <dbReference type="Google" id="ProtNLM"/>
    </source>
</evidence>
<dbReference type="GO" id="GO:0051301">
    <property type="term" value="P:cell division"/>
    <property type="evidence" value="ECO:0007669"/>
    <property type="project" value="UniProtKB-KW"/>
</dbReference>
<evidence type="ECO:0000256" key="5">
    <source>
        <dbReference type="ARBA" id="ARBA00022776"/>
    </source>
</evidence>
<dbReference type="GO" id="GO:0051382">
    <property type="term" value="P:kinetochore assembly"/>
    <property type="evidence" value="ECO:0007669"/>
    <property type="project" value="TreeGrafter"/>
</dbReference>
<dbReference type="InterPro" id="IPR008685">
    <property type="entry name" value="Centromere_Mis12"/>
</dbReference>
<dbReference type="OrthoDB" id="1884855at2759"/>
<keyword evidence="12" id="KW-1185">Reference proteome</keyword>
<comment type="subcellular location">
    <subcellularLocation>
        <location evidence="1">Chromosome</location>
        <location evidence="1">Centromere</location>
        <location evidence="1">Kinetochore</location>
    </subcellularLocation>
</comment>
<keyword evidence="9" id="KW-0137">Centromere</keyword>
<comment type="similarity">
    <text evidence="2">Belongs to the mis12 family.</text>
</comment>
<organism evidence="11 12">
    <name type="scientific">Gnomoniopsis smithogilvyi</name>
    <dbReference type="NCBI Taxonomy" id="1191159"/>
    <lineage>
        <taxon>Eukaryota</taxon>
        <taxon>Fungi</taxon>
        <taxon>Dikarya</taxon>
        <taxon>Ascomycota</taxon>
        <taxon>Pezizomycotina</taxon>
        <taxon>Sordariomycetes</taxon>
        <taxon>Sordariomycetidae</taxon>
        <taxon>Diaporthales</taxon>
        <taxon>Gnomoniaceae</taxon>
        <taxon>Gnomoniopsis</taxon>
    </lineage>
</organism>
<keyword evidence="7" id="KW-0175">Coiled coil</keyword>
<dbReference type="PANTHER" id="PTHR14527">
    <property type="entry name" value="PROTEIN MIS12 HOMOLOG"/>
    <property type="match status" value="1"/>
</dbReference>
<evidence type="ECO:0000256" key="2">
    <source>
        <dbReference type="ARBA" id="ARBA00008643"/>
    </source>
</evidence>
<reference evidence="11" key="1">
    <citation type="submission" date="2022-10" db="EMBL/GenBank/DDBJ databases">
        <title>Tapping the CABI collections for fungal endophytes: first genome assemblies for Collariella, Neodidymelliopsis, Ascochyta clinopodiicola, Didymella pomorum, Didymosphaeria variabile, Neocosmospora piperis and Neocucurbitaria cava.</title>
        <authorList>
            <person name="Hill R."/>
        </authorList>
    </citation>
    <scope>NUCLEOTIDE SEQUENCE</scope>
    <source>
        <strain evidence="11">IMI 355082</strain>
    </source>
</reference>
<dbReference type="Proteomes" id="UP001140453">
    <property type="component" value="Unassembled WGS sequence"/>
</dbReference>
<evidence type="ECO:0000313" key="11">
    <source>
        <dbReference type="EMBL" id="KAJ4392178.1"/>
    </source>
</evidence>
<gene>
    <name evidence="11" type="ORF">N0V93_005803</name>
</gene>
<evidence type="ECO:0000256" key="3">
    <source>
        <dbReference type="ARBA" id="ARBA00022454"/>
    </source>
</evidence>
<dbReference type="Pfam" id="PF05859">
    <property type="entry name" value="Mis12"/>
    <property type="match status" value="1"/>
</dbReference>